<dbReference type="Pfam" id="PF01471">
    <property type="entry name" value="PG_binding_1"/>
    <property type="match status" value="1"/>
</dbReference>
<keyword evidence="3 10" id="KW-0808">Transferase</keyword>
<dbReference type="InterPro" id="IPR005490">
    <property type="entry name" value="LD_TPept_cat_dom"/>
</dbReference>
<dbReference type="GO" id="GO:0008360">
    <property type="term" value="P:regulation of cell shape"/>
    <property type="evidence" value="ECO:0007669"/>
    <property type="project" value="UniProtKB-UniRule"/>
</dbReference>
<evidence type="ECO:0000256" key="7">
    <source>
        <dbReference type="PROSITE-ProRule" id="PRU01373"/>
    </source>
</evidence>
<dbReference type="EMBL" id="LXEN01000142">
    <property type="protein sequence ID" value="OAT23074.1"/>
    <property type="molecule type" value="Genomic_DNA"/>
</dbReference>
<dbReference type="PROSITE" id="PS52029">
    <property type="entry name" value="LD_TPASE"/>
    <property type="match status" value="1"/>
</dbReference>
<dbReference type="InterPro" id="IPR002477">
    <property type="entry name" value="Peptidoglycan-bd-like"/>
</dbReference>
<evidence type="ECO:0000256" key="8">
    <source>
        <dbReference type="SAM" id="SignalP"/>
    </source>
</evidence>
<feature type="active site" description="Nucleophile" evidence="7">
    <location>
        <position position="485"/>
    </location>
</feature>
<dbReference type="Gene3D" id="2.40.440.10">
    <property type="entry name" value="L,D-transpeptidase catalytic domain-like"/>
    <property type="match status" value="1"/>
</dbReference>
<name>A0A198FF88_9GAMM</name>
<dbReference type="GO" id="GO:0004180">
    <property type="term" value="F:carboxypeptidase activity"/>
    <property type="evidence" value="ECO:0007669"/>
    <property type="project" value="UniProtKB-ARBA"/>
</dbReference>
<feature type="active site" description="Proton donor/acceptor" evidence="7">
    <location>
        <position position="466"/>
    </location>
</feature>
<dbReference type="RefSeq" id="WP_066752320.1">
    <property type="nucleotide sequence ID" value="NZ_LXEN01000142.1"/>
</dbReference>
<keyword evidence="5 7" id="KW-0573">Peptidoglycan synthesis</keyword>
<organism evidence="10 11">
    <name type="scientific">Proteus myxofaciens ATCC 19692</name>
    <dbReference type="NCBI Taxonomy" id="1354337"/>
    <lineage>
        <taxon>Bacteria</taxon>
        <taxon>Pseudomonadati</taxon>
        <taxon>Pseudomonadota</taxon>
        <taxon>Gammaproteobacteria</taxon>
        <taxon>Enterobacterales</taxon>
        <taxon>Morganellaceae</taxon>
        <taxon>Proteus</taxon>
    </lineage>
</organism>
<evidence type="ECO:0000256" key="4">
    <source>
        <dbReference type="ARBA" id="ARBA00022960"/>
    </source>
</evidence>
<evidence type="ECO:0000256" key="3">
    <source>
        <dbReference type="ARBA" id="ARBA00022679"/>
    </source>
</evidence>
<feature type="domain" description="L,D-TPase catalytic" evidence="9">
    <location>
        <begin position="331"/>
        <end position="512"/>
    </location>
</feature>
<dbReference type="PANTHER" id="PTHR41533">
    <property type="entry name" value="L,D-TRANSPEPTIDASE HI_1667-RELATED"/>
    <property type="match status" value="1"/>
</dbReference>
<evidence type="ECO:0000256" key="6">
    <source>
        <dbReference type="ARBA" id="ARBA00023316"/>
    </source>
</evidence>
<dbReference type="GO" id="GO:0009252">
    <property type="term" value="P:peptidoglycan biosynthetic process"/>
    <property type="evidence" value="ECO:0007669"/>
    <property type="project" value="UniProtKB-UniPathway"/>
</dbReference>
<dbReference type="UniPathway" id="UPA00219"/>
<keyword evidence="4 7" id="KW-0133">Cell shape</keyword>
<evidence type="ECO:0000256" key="2">
    <source>
        <dbReference type="ARBA" id="ARBA00005992"/>
    </source>
</evidence>
<dbReference type="Pfam" id="PF20142">
    <property type="entry name" value="Scaffold"/>
    <property type="match status" value="1"/>
</dbReference>
<comment type="caution">
    <text evidence="10">The sequence shown here is derived from an EMBL/GenBank/DDBJ whole genome shotgun (WGS) entry which is preliminary data.</text>
</comment>
<dbReference type="OrthoDB" id="9778545at2"/>
<dbReference type="SUPFAM" id="SSF141523">
    <property type="entry name" value="L,D-transpeptidase catalytic domain-like"/>
    <property type="match status" value="1"/>
</dbReference>
<comment type="similarity">
    <text evidence="2">Belongs to the YkuD family.</text>
</comment>
<dbReference type="CDD" id="cd16913">
    <property type="entry name" value="YkuD_like"/>
    <property type="match status" value="1"/>
</dbReference>
<keyword evidence="6 7" id="KW-0961">Cell wall biogenesis/degradation</keyword>
<dbReference type="Pfam" id="PF03734">
    <property type="entry name" value="YkuD"/>
    <property type="match status" value="1"/>
</dbReference>
<dbReference type="InterPro" id="IPR045380">
    <property type="entry name" value="LD_TPept_scaffold_dom"/>
</dbReference>
<evidence type="ECO:0000256" key="1">
    <source>
        <dbReference type="ARBA" id="ARBA00004752"/>
    </source>
</evidence>
<dbReference type="STRING" id="1354337.M983_2813"/>
<evidence type="ECO:0000313" key="11">
    <source>
        <dbReference type="Proteomes" id="UP000094023"/>
    </source>
</evidence>
<evidence type="ECO:0000256" key="5">
    <source>
        <dbReference type="ARBA" id="ARBA00022984"/>
    </source>
</evidence>
<dbReference type="AlphaFoldDB" id="A0A198FF88"/>
<dbReference type="Proteomes" id="UP000094023">
    <property type="component" value="Unassembled WGS sequence"/>
</dbReference>
<comment type="pathway">
    <text evidence="1 7">Cell wall biogenesis; peptidoglycan biosynthesis.</text>
</comment>
<dbReference type="InterPro" id="IPR036366">
    <property type="entry name" value="PGBDSf"/>
</dbReference>
<dbReference type="GO" id="GO:0071555">
    <property type="term" value="P:cell wall organization"/>
    <property type="evidence" value="ECO:0007669"/>
    <property type="project" value="UniProtKB-UniRule"/>
</dbReference>
<proteinExistence type="inferred from homology"/>
<accession>A0A198FF88</accession>
<dbReference type="EC" id="2.-.-.-" evidence="10"/>
<dbReference type="SUPFAM" id="SSF47090">
    <property type="entry name" value="PGBD-like"/>
    <property type="match status" value="1"/>
</dbReference>
<keyword evidence="11" id="KW-1185">Reference proteome</keyword>
<dbReference type="GO" id="GO:0016740">
    <property type="term" value="F:transferase activity"/>
    <property type="evidence" value="ECO:0007669"/>
    <property type="project" value="UniProtKB-KW"/>
</dbReference>
<dbReference type="Gene3D" id="1.10.101.10">
    <property type="entry name" value="PGBD-like superfamily/PGBD"/>
    <property type="match status" value="1"/>
</dbReference>
<protein>
    <submittedName>
        <fullName evidence="10">L,D-transpeptidase</fullName>
        <ecNumber evidence="10">2.-.-.-</ecNumber>
    </submittedName>
</protein>
<feature type="signal peptide" evidence="8">
    <location>
        <begin position="1"/>
        <end position="30"/>
    </location>
</feature>
<reference evidence="10 11" key="1">
    <citation type="submission" date="2016-04" db="EMBL/GenBank/DDBJ databases">
        <title>ATOL: Assembling a taxonomically balanced genome-scale reconstruction of the evolutionary history of the Enterobacteriaceae.</title>
        <authorList>
            <person name="Plunkett G.III."/>
            <person name="Neeno-Eckwall E.C."/>
            <person name="Glasner J.D."/>
            <person name="Perna N.T."/>
        </authorList>
    </citation>
    <scope>NUCLEOTIDE SEQUENCE [LARGE SCALE GENOMIC DNA]</scope>
    <source>
        <strain evidence="10 11">ATCC 19692</strain>
    </source>
</reference>
<dbReference type="InterPro" id="IPR036365">
    <property type="entry name" value="PGBD-like_sf"/>
</dbReference>
<evidence type="ECO:0000313" key="10">
    <source>
        <dbReference type="EMBL" id="OAT23074.1"/>
    </source>
</evidence>
<evidence type="ECO:0000259" key="9">
    <source>
        <dbReference type="PROSITE" id="PS52029"/>
    </source>
</evidence>
<sequence>MAQQRFMQLKRAICYSVTIGAFFTASHAIATEGEAVTLLTPETPTAVITPQISDVGSATPLLAEQDVKAKLQSWLPVGYKPLYLNQLVKLYQNNNLELLWQDQKIIEQLQQQIAEVALSGVQPQFGQWLEQLDTTELTPEARDVILSEAFLGYLSFVDQVKISGTSLLYHSAVKTLSPPSDNSLNDLLQNLQNKTLGSFVISFVPSHPYYVLMKDEIHKQLSEEGQWPEMKGTTSLKPNQSSDEVTALREILRKLKLLPELADNEQDISSIVYDVSLVDAVKSFQTAHGLDPDGIIGRQTRNWLNKTPAQRASIMALNIQRLRLTPPMGNTGIWVNIPDYSLYFYANNELILDSKVIVGRPDRKTPIMSNALNNVVVNPPWNVPTSMTRKDIVPKAKVDPSYFSRKGYTIYSGWGNDAQAINPYDIDWENISAANFPYRIWQAPGPTNSLGRYKFNMPNSEAIYLHDTPNHNLFSKNMRAISSGCIRVNKASQLASILLGDAGWKQDRIDATLQRGTTQYASIPERIPVYLYYQTAWVAQEDEPQYRADIYNYDQSIVNAENYLSHIKKYL</sequence>
<dbReference type="PANTHER" id="PTHR41533:SF1">
    <property type="entry name" value="L,D-TRANSPEPTIDASE YCBB-RELATED"/>
    <property type="match status" value="1"/>
</dbReference>
<dbReference type="PATRIC" id="fig|1354337.4.peg.2884"/>
<dbReference type="NCBIfam" id="NF007891">
    <property type="entry name" value="PRK10594.1"/>
    <property type="match status" value="1"/>
</dbReference>
<gene>
    <name evidence="10" type="ORF">M983_2813</name>
</gene>
<keyword evidence="8" id="KW-0732">Signal</keyword>
<feature type="chain" id="PRO_5008278774" evidence="8">
    <location>
        <begin position="31"/>
        <end position="571"/>
    </location>
</feature>
<dbReference type="InterPro" id="IPR038063">
    <property type="entry name" value="Transpep_catalytic_dom"/>
</dbReference>
<dbReference type="InterPro" id="IPR052905">
    <property type="entry name" value="LD-transpeptidase_YkuD-like"/>
</dbReference>